<proteinExistence type="predicted"/>
<evidence type="ECO:0000256" key="1">
    <source>
        <dbReference type="SAM" id="MobiDB-lite"/>
    </source>
</evidence>
<dbReference type="Proteomes" id="UP001159427">
    <property type="component" value="Unassembled WGS sequence"/>
</dbReference>
<accession>A0ABN8R704</accession>
<feature type="compositionally biased region" description="Polar residues" evidence="1">
    <location>
        <begin position="156"/>
        <end position="172"/>
    </location>
</feature>
<protein>
    <submittedName>
        <fullName evidence="2">Uncharacterized protein</fullName>
    </submittedName>
</protein>
<name>A0ABN8R704_9CNID</name>
<keyword evidence="3" id="KW-1185">Reference proteome</keyword>
<gene>
    <name evidence="2" type="ORF">PEVE_00009927</name>
</gene>
<reference evidence="2 3" key="1">
    <citation type="submission" date="2022-05" db="EMBL/GenBank/DDBJ databases">
        <authorList>
            <consortium name="Genoscope - CEA"/>
            <person name="William W."/>
        </authorList>
    </citation>
    <scope>NUCLEOTIDE SEQUENCE [LARGE SCALE GENOMIC DNA]</scope>
</reference>
<dbReference type="EMBL" id="CALNXI010001695">
    <property type="protein sequence ID" value="CAH3175148.1"/>
    <property type="molecule type" value="Genomic_DNA"/>
</dbReference>
<evidence type="ECO:0000313" key="3">
    <source>
        <dbReference type="Proteomes" id="UP001159427"/>
    </source>
</evidence>
<comment type="caution">
    <text evidence="2">The sequence shown here is derived from an EMBL/GenBank/DDBJ whole genome shotgun (WGS) entry which is preliminary data.</text>
</comment>
<organism evidence="2 3">
    <name type="scientific">Porites evermanni</name>
    <dbReference type="NCBI Taxonomy" id="104178"/>
    <lineage>
        <taxon>Eukaryota</taxon>
        <taxon>Metazoa</taxon>
        <taxon>Cnidaria</taxon>
        <taxon>Anthozoa</taxon>
        <taxon>Hexacorallia</taxon>
        <taxon>Scleractinia</taxon>
        <taxon>Fungiina</taxon>
        <taxon>Poritidae</taxon>
        <taxon>Porites</taxon>
    </lineage>
</organism>
<sequence length="311" mass="35455">MTFSSEPMPSSNEVCQSRIEQMSPYFDVQEFKYTSRSRSDSFEDVLPAIDVMSICTQLSTQPSVSRAAKRRVHFTLMPSVFGADGSSSPQVTSWNYKPVRYVNNTENASKRRGMNMNKKKDRDEWSLAGEHSQRVGYSSPAFRCRSPPSRLHKFRNAQNKPEQTSSQTGSVSEMTIQRAILFQRTLNSKFITNDERRKHNNTPICGLEPEILKLPLKKHVSMPDLKSLHSTLYSGGERKDRQQYILRKTYKNVSTREKTQALIVPDLENNITVGKCPYCIAESQSLGSTKDVIKFKKIDIKLPCLDTNQDP</sequence>
<evidence type="ECO:0000313" key="2">
    <source>
        <dbReference type="EMBL" id="CAH3175148.1"/>
    </source>
</evidence>
<feature type="region of interest" description="Disordered" evidence="1">
    <location>
        <begin position="112"/>
        <end position="172"/>
    </location>
</feature>